<dbReference type="AlphaFoldDB" id="Q2G3W7"/>
<protein>
    <submittedName>
        <fullName evidence="2">Uncharacterized protein</fullName>
    </submittedName>
</protein>
<evidence type="ECO:0000313" key="3">
    <source>
        <dbReference type="Proteomes" id="UP000009134"/>
    </source>
</evidence>
<name>Q2G3W7_NOVAD</name>
<dbReference type="eggNOG" id="ENOG5031Q9P">
    <property type="taxonomic scope" value="Bacteria"/>
</dbReference>
<keyword evidence="3" id="KW-1185">Reference proteome</keyword>
<evidence type="ECO:0000313" key="2">
    <source>
        <dbReference type="EMBL" id="ABD27456.1"/>
    </source>
</evidence>
<feature type="compositionally biased region" description="Basic and acidic residues" evidence="1">
    <location>
        <begin position="199"/>
        <end position="209"/>
    </location>
</feature>
<dbReference type="RefSeq" id="WP_011446660.1">
    <property type="nucleotide sequence ID" value="NC_007794.1"/>
</dbReference>
<accession>Q2G3W7</accession>
<sequence>MTPGHNNPPPLEAWSMHIESLFEVANGITDVTNDEQETALDELLDEFRKARKEADGERTAEKKPHDDAAKAVQAKWKPLLDRCDLATGEIKARLTPYRTAKQRAKDEAARKAREEAEARQKAAQDALRSDDLEARYQGEIELKAATKLATSANRIEREATGLRTYWTATITDRRAALGHYIAEQPEAFEALLQELADRDARSPAARREIPGVTFTEQKRAA</sequence>
<dbReference type="HOGENOM" id="CLU_1163935_0_0_5"/>
<organism evidence="2 3">
    <name type="scientific">Novosphingobium aromaticivorans (strain ATCC 700278 / DSM 12444 / CCUG 56034 / CIP 105152 / NBRC 16084 / F199)</name>
    <dbReference type="NCBI Taxonomy" id="279238"/>
    <lineage>
        <taxon>Bacteria</taxon>
        <taxon>Pseudomonadati</taxon>
        <taxon>Pseudomonadota</taxon>
        <taxon>Alphaproteobacteria</taxon>
        <taxon>Sphingomonadales</taxon>
        <taxon>Sphingomonadaceae</taxon>
        <taxon>Novosphingobium</taxon>
    </lineage>
</organism>
<feature type="region of interest" description="Disordered" evidence="1">
    <location>
        <begin position="51"/>
        <end position="71"/>
    </location>
</feature>
<evidence type="ECO:0000256" key="1">
    <source>
        <dbReference type="SAM" id="MobiDB-lite"/>
    </source>
</evidence>
<dbReference type="KEGG" id="nar:Saro_3021"/>
<feature type="region of interest" description="Disordered" evidence="1">
    <location>
        <begin position="199"/>
        <end position="221"/>
    </location>
</feature>
<dbReference type="Proteomes" id="UP000009134">
    <property type="component" value="Chromosome"/>
</dbReference>
<gene>
    <name evidence="2" type="ordered locus">Saro_3021</name>
</gene>
<proteinExistence type="predicted"/>
<dbReference type="STRING" id="279238.Saro_3021"/>
<feature type="compositionally biased region" description="Basic and acidic residues" evidence="1">
    <location>
        <begin position="51"/>
        <end position="69"/>
    </location>
</feature>
<reference evidence="3" key="1">
    <citation type="submission" date="2006-01" db="EMBL/GenBank/DDBJ databases">
        <title>Complete sequence of Novosphingobium aromaticivorans DSM 12444.</title>
        <authorList>
            <consortium name="US DOE Joint Genome Institute"/>
            <person name="Copeland A."/>
            <person name="Lucas S."/>
            <person name="Lapidus A."/>
            <person name="Barry K."/>
            <person name="Detter J.C."/>
            <person name="Glavina T."/>
            <person name="Hammon N."/>
            <person name="Israni S."/>
            <person name="Pitluck S."/>
            <person name="Chain P."/>
            <person name="Malfatti S."/>
            <person name="Shin M."/>
            <person name="Vergez L."/>
            <person name="Schmutz J."/>
            <person name="Larimer F."/>
            <person name="Land M."/>
            <person name="Kyrpides N."/>
            <person name="Ivanova N."/>
            <person name="Fredrickson J."/>
            <person name="Balkwill D."/>
            <person name="Romine M.F."/>
            <person name="Richardson P."/>
        </authorList>
    </citation>
    <scope>NUCLEOTIDE SEQUENCE [LARGE SCALE GENOMIC DNA]</scope>
    <source>
        <strain evidence="3">ATCC 700278 / DSM 12444 / CCUG 56034 / CIP 105152 / NBRC 16084 / F199</strain>
    </source>
</reference>
<dbReference type="EMBL" id="CP000248">
    <property type="protein sequence ID" value="ABD27456.1"/>
    <property type="molecule type" value="Genomic_DNA"/>
</dbReference>